<dbReference type="EMBL" id="JAWLNX010000013">
    <property type="protein sequence ID" value="MEB3369513.1"/>
    <property type="molecule type" value="Genomic_DNA"/>
</dbReference>
<feature type="compositionally biased region" description="Low complexity" evidence="1">
    <location>
        <begin position="1"/>
        <end position="17"/>
    </location>
</feature>
<accession>A0ABU6ADH0</accession>
<evidence type="ECO:0000256" key="1">
    <source>
        <dbReference type="SAM" id="MobiDB-lite"/>
    </source>
</evidence>
<feature type="compositionally biased region" description="Polar residues" evidence="1">
    <location>
        <begin position="18"/>
        <end position="28"/>
    </location>
</feature>
<protein>
    <submittedName>
        <fullName evidence="2">Uncharacterized protein</fullName>
    </submittedName>
</protein>
<comment type="caution">
    <text evidence="2">The sequence shown here is derived from an EMBL/GenBank/DDBJ whole genome shotgun (WGS) entry which is preliminary data.</text>
</comment>
<dbReference type="Proteomes" id="UP001327093">
    <property type="component" value="Unassembled WGS sequence"/>
</dbReference>
<proteinExistence type="predicted"/>
<gene>
    <name evidence="2" type="ORF">R4I43_19045</name>
</gene>
<evidence type="ECO:0000313" key="3">
    <source>
        <dbReference type="Proteomes" id="UP001327093"/>
    </source>
</evidence>
<sequence>MSEPNAAAAGSDPSASARPTSAINSTGRLRQPSHHAPTGSPSTRNAAVSSTASIETWNGEAPS</sequence>
<evidence type="ECO:0000313" key="2">
    <source>
        <dbReference type="EMBL" id="MEB3369513.1"/>
    </source>
</evidence>
<reference evidence="2 3" key="1">
    <citation type="submission" date="2023-10" db="EMBL/GenBank/DDBJ databases">
        <title>Saccharopolyspora sp. nov., isolated from mangrove soil.</title>
        <authorList>
            <person name="Lu Y."/>
            <person name="Liu W."/>
        </authorList>
    </citation>
    <scope>NUCLEOTIDE SEQUENCE [LARGE SCALE GENOMIC DNA]</scope>
    <source>
        <strain evidence="2 3">S2-29</strain>
    </source>
</reference>
<organism evidence="2 3">
    <name type="scientific">Saccharopolyspora mangrovi</name>
    <dbReference type="NCBI Taxonomy" id="3082379"/>
    <lineage>
        <taxon>Bacteria</taxon>
        <taxon>Bacillati</taxon>
        <taxon>Actinomycetota</taxon>
        <taxon>Actinomycetes</taxon>
        <taxon>Pseudonocardiales</taxon>
        <taxon>Pseudonocardiaceae</taxon>
        <taxon>Saccharopolyspora</taxon>
    </lineage>
</organism>
<feature type="region of interest" description="Disordered" evidence="1">
    <location>
        <begin position="1"/>
        <end position="63"/>
    </location>
</feature>
<keyword evidence="3" id="KW-1185">Reference proteome</keyword>
<name>A0ABU6ADH0_9PSEU</name>
<feature type="compositionally biased region" description="Polar residues" evidence="1">
    <location>
        <begin position="39"/>
        <end position="56"/>
    </location>
</feature>